<name>A0A7R8WBL2_9CRUS</name>
<dbReference type="EMBL" id="OB660755">
    <property type="protein sequence ID" value="CAD7226131.1"/>
    <property type="molecule type" value="Genomic_DNA"/>
</dbReference>
<gene>
    <name evidence="3" type="ORF">CTOB1V02_LOCUS4056</name>
</gene>
<dbReference type="InterPro" id="IPR013783">
    <property type="entry name" value="Ig-like_fold"/>
</dbReference>
<dbReference type="GO" id="GO:0030335">
    <property type="term" value="P:positive regulation of cell migration"/>
    <property type="evidence" value="ECO:0007669"/>
    <property type="project" value="TreeGrafter"/>
</dbReference>
<dbReference type="GO" id="GO:0030215">
    <property type="term" value="F:semaphorin receptor binding"/>
    <property type="evidence" value="ECO:0007669"/>
    <property type="project" value="InterPro"/>
</dbReference>
<dbReference type="InterPro" id="IPR015943">
    <property type="entry name" value="WD40/YVTN_repeat-like_dom_sf"/>
</dbReference>
<dbReference type="InterPro" id="IPR027231">
    <property type="entry name" value="Semaphorin"/>
</dbReference>
<dbReference type="InterPro" id="IPR013098">
    <property type="entry name" value="Ig_I-set"/>
</dbReference>
<dbReference type="PROSITE" id="PS51004">
    <property type="entry name" value="SEMA"/>
    <property type="match status" value="1"/>
</dbReference>
<dbReference type="Pfam" id="PF07679">
    <property type="entry name" value="I-set"/>
    <property type="match status" value="1"/>
</dbReference>
<dbReference type="InterPro" id="IPR036352">
    <property type="entry name" value="Semap_dom_sf"/>
</dbReference>
<dbReference type="OrthoDB" id="9988752at2759"/>
<comment type="similarity">
    <text evidence="1">Belongs to the semaphorin family.</text>
</comment>
<evidence type="ECO:0000256" key="2">
    <source>
        <dbReference type="PROSITE-ProRule" id="PRU00352"/>
    </source>
</evidence>
<evidence type="ECO:0000256" key="1">
    <source>
        <dbReference type="ARBA" id="ARBA00009492"/>
    </source>
</evidence>
<dbReference type="Gene3D" id="3.30.1680.10">
    <property type="entry name" value="ligand-binding face of the semaphorins, domain 2"/>
    <property type="match status" value="1"/>
</dbReference>
<sequence length="322" mass="36713">MSPYLQLKDTVLNFIRSHPLMDDAVQHEQGDPIFVKRDVIFTHIVTDPVHSSGKRRGNNAIFTATNDGRLLKIAQWFDITGRSHSEIVDVVQVTNYEPIRAMVISRKLHSLYIASDSAVHQVDYKSCSSRHNSCFKCVRDPHCGWNAEVEPRGGCRNFGPNTNLLQDISGSIPSICDESIPKQRIQAHWGQTLYLECPVVGHLREKVSWSHVTSTGRNLLPQKSRKHLLTSENGLVIASLTRREAGRYDCSVGNVLLRSFNVTMDDKTCATPTKPMEFQQAYADWCREFERYKYAMKNWQKKQLECDAVSRKVEMPPQIPIQ</sequence>
<organism evidence="3">
    <name type="scientific">Cyprideis torosa</name>
    <dbReference type="NCBI Taxonomy" id="163714"/>
    <lineage>
        <taxon>Eukaryota</taxon>
        <taxon>Metazoa</taxon>
        <taxon>Ecdysozoa</taxon>
        <taxon>Arthropoda</taxon>
        <taxon>Crustacea</taxon>
        <taxon>Oligostraca</taxon>
        <taxon>Ostracoda</taxon>
        <taxon>Podocopa</taxon>
        <taxon>Podocopida</taxon>
        <taxon>Cytherocopina</taxon>
        <taxon>Cytheroidea</taxon>
        <taxon>Cytherideidae</taxon>
        <taxon>Cyprideis</taxon>
    </lineage>
</organism>
<dbReference type="SUPFAM" id="SSF101912">
    <property type="entry name" value="Sema domain"/>
    <property type="match status" value="1"/>
</dbReference>
<dbReference type="GO" id="GO:0007411">
    <property type="term" value="P:axon guidance"/>
    <property type="evidence" value="ECO:0007669"/>
    <property type="project" value="TreeGrafter"/>
</dbReference>
<evidence type="ECO:0000313" key="3">
    <source>
        <dbReference type="EMBL" id="CAD7226131.1"/>
    </source>
</evidence>
<reference evidence="3" key="1">
    <citation type="submission" date="2020-11" db="EMBL/GenBank/DDBJ databases">
        <authorList>
            <person name="Tran Van P."/>
        </authorList>
    </citation>
    <scope>NUCLEOTIDE SEQUENCE</scope>
</reference>
<dbReference type="GO" id="GO:0005886">
    <property type="term" value="C:plasma membrane"/>
    <property type="evidence" value="ECO:0007669"/>
    <property type="project" value="TreeGrafter"/>
</dbReference>
<accession>A0A7R8WBL2</accession>
<dbReference type="PANTHER" id="PTHR11036">
    <property type="entry name" value="SEMAPHORIN"/>
    <property type="match status" value="1"/>
</dbReference>
<dbReference type="GO" id="GO:0045499">
    <property type="term" value="F:chemorepellent activity"/>
    <property type="evidence" value="ECO:0007669"/>
    <property type="project" value="TreeGrafter"/>
</dbReference>
<dbReference type="PROSITE" id="PS50835">
    <property type="entry name" value="IG_LIKE"/>
    <property type="match status" value="1"/>
</dbReference>
<dbReference type="PANTHER" id="PTHR11036:SF90">
    <property type="entry name" value="SEMAPHORIN 2B, ISOFORM D-RELATED"/>
    <property type="match status" value="1"/>
</dbReference>
<dbReference type="GO" id="GO:0071526">
    <property type="term" value="P:semaphorin-plexin signaling pathway"/>
    <property type="evidence" value="ECO:0007669"/>
    <property type="project" value="TreeGrafter"/>
</dbReference>
<dbReference type="InterPro" id="IPR007110">
    <property type="entry name" value="Ig-like_dom"/>
</dbReference>
<dbReference type="Pfam" id="PF01403">
    <property type="entry name" value="Sema"/>
    <property type="match status" value="1"/>
</dbReference>
<dbReference type="InterPro" id="IPR036179">
    <property type="entry name" value="Ig-like_dom_sf"/>
</dbReference>
<proteinExistence type="inferred from homology"/>
<dbReference type="Gene3D" id="2.60.40.10">
    <property type="entry name" value="Immunoglobulins"/>
    <property type="match status" value="1"/>
</dbReference>
<dbReference type="SUPFAM" id="SSF48726">
    <property type="entry name" value="Immunoglobulin"/>
    <property type="match status" value="1"/>
</dbReference>
<dbReference type="InterPro" id="IPR001627">
    <property type="entry name" value="Semap_dom"/>
</dbReference>
<dbReference type="AlphaFoldDB" id="A0A7R8WBL2"/>
<comment type="caution">
    <text evidence="2">Lacks conserved residue(s) required for the propagation of feature annotation.</text>
</comment>
<protein>
    <submittedName>
        <fullName evidence="3">Uncharacterized protein</fullName>
    </submittedName>
</protein>
<dbReference type="Gene3D" id="2.130.10.10">
    <property type="entry name" value="YVTN repeat-like/Quinoprotein amine dehydrogenase"/>
    <property type="match status" value="1"/>
</dbReference>